<organism evidence="9 10">
    <name type="scientific">Fusarium solani</name>
    <name type="common">Filamentous fungus</name>
    <dbReference type="NCBI Taxonomy" id="169388"/>
    <lineage>
        <taxon>Eukaryota</taxon>
        <taxon>Fungi</taxon>
        <taxon>Dikarya</taxon>
        <taxon>Ascomycota</taxon>
        <taxon>Pezizomycotina</taxon>
        <taxon>Sordariomycetes</taxon>
        <taxon>Hypocreomycetidae</taxon>
        <taxon>Hypocreales</taxon>
        <taxon>Nectriaceae</taxon>
        <taxon>Fusarium</taxon>
        <taxon>Fusarium solani species complex</taxon>
    </lineage>
</organism>
<feature type="transmembrane region" description="Helical" evidence="7">
    <location>
        <begin position="243"/>
        <end position="265"/>
    </location>
</feature>
<dbReference type="AlphaFoldDB" id="A0A9P9RBU3"/>
<feature type="domain" description="Rhodopsin" evidence="8">
    <location>
        <begin position="37"/>
        <end position="273"/>
    </location>
</feature>
<dbReference type="Pfam" id="PF20684">
    <property type="entry name" value="Fung_rhodopsin"/>
    <property type="match status" value="1"/>
</dbReference>
<feature type="region of interest" description="Disordered" evidence="6">
    <location>
        <begin position="317"/>
        <end position="336"/>
    </location>
</feature>
<dbReference type="OrthoDB" id="3897607at2759"/>
<evidence type="ECO:0000256" key="5">
    <source>
        <dbReference type="ARBA" id="ARBA00038359"/>
    </source>
</evidence>
<feature type="transmembrane region" description="Helical" evidence="7">
    <location>
        <begin position="131"/>
        <end position="151"/>
    </location>
</feature>
<evidence type="ECO:0000256" key="4">
    <source>
        <dbReference type="ARBA" id="ARBA00023136"/>
    </source>
</evidence>
<dbReference type="InterPro" id="IPR049326">
    <property type="entry name" value="Rhodopsin_dom_fungi"/>
</dbReference>
<reference evidence="9" key="1">
    <citation type="journal article" date="2021" name="Nat. Commun.">
        <title>Genetic determinants of endophytism in the Arabidopsis root mycobiome.</title>
        <authorList>
            <person name="Mesny F."/>
            <person name="Miyauchi S."/>
            <person name="Thiergart T."/>
            <person name="Pickel B."/>
            <person name="Atanasova L."/>
            <person name="Karlsson M."/>
            <person name="Huettel B."/>
            <person name="Barry K.W."/>
            <person name="Haridas S."/>
            <person name="Chen C."/>
            <person name="Bauer D."/>
            <person name="Andreopoulos W."/>
            <person name="Pangilinan J."/>
            <person name="LaButti K."/>
            <person name="Riley R."/>
            <person name="Lipzen A."/>
            <person name="Clum A."/>
            <person name="Drula E."/>
            <person name="Henrissat B."/>
            <person name="Kohler A."/>
            <person name="Grigoriev I.V."/>
            <person name="Martin F.M."/>
            <person name="Hacquard S."/>
        </authorList>
    </citation>
    <scope>NUCLEOTIDE SEQUENCE</scope>
    <source>
        <strain evidence="9">FSSC 5 MPI-SDFR-AT-0091</strain>
    </source>
</reference>
<name>A0A9P9RBU3_FUSSL</name>
<dbReference type="InterPro" id="IPR052337">
    <property type="entry name" value="SAT4-like"/>
</dbReference>
<dbReference type="PANTHER" id="PTHR33048">
    <property type="entry name" value="PTH11-LIKE INTEGRAL MEMBRANE PROTEIN (AFU_ORTHOLOGUE AFUA_5G11245)"/>
    <property type="match status" value="1"/>
</dbReference>
<keyword evidence="10" id="KW-1185">Reference proteome</keyword>
<evidence type="ECO:0000256" key="1">
    <source>
        <dbReference type="ARBA" id="ARBA00004141"/>
    </source>
</evidence>
<keyword evidence="3 7" id="KW-1133">Transmembrane helix</keyword>
<gene>
    <name evidence="9" type="ORF">B0J15DRAFT_531981</name>
</gene>
<comment type="similarity">
    <text evidence="5">Belongs to the SAT4 family.</text>
</comment>
<evidence type="ECO:0000256" key="2">
    <source>
        <dbReference type="ARBA" id="ARBA00022692"/>
    </source>
</evidence>
<dbReference type="Proteomes" id="UP000736672">
    <property type="component" value="Unassembled WGS sequence"/>
</dbReference>
<feature type="transmembrane region" description="Helical" evidence="7">
    <location>
        <begin position="97"/>
        <end position="119"/>
    </location>
</feature>
<sequence>MDDPQAVWRALSPEGLAAGILVITIIFSITTTVMLLLRAYIRTVHRLNGPEDYLMYIGGVLNLGHNAAVVYGCFTGIGTRDGKLNIPIMVEGAKTVTVWQLLYILSSPFIKVSICANLIRVAMKRRYIYPLQAMSGLAIAMSVMAFIVVFVQCRPFAASWTGQGKCISVDVIIIPTYVFSAANILVDWVVAILPAFIVWNLQLRRKLKLLSFGILGVGVLASIATIIRMPYIPSYAAKSDKLYKIGFIILWTVVELSLGILAGSLPSLRKFFKSLSKDQSTGEHGNMYGSDLVTIGGGNSAKPQRSAAYELNTTVVGRKSDSGDGNSDGVNDVDNDSTSRIIHVTRNVTQTREWERLR</sequence>
<keyword evidence="2 7" id="KW-0812">Transmembrane</keyword>
<feature type="transmembrane region" description="Helical" evidence="7">
    <location>
        <begin position="171"/>
        <end position="197"/>
    </location>
</feature>
<protein>
    <recommendedName>
        <fullName evidence="8">Rhodopsin domain-containing protein</fullName>
    </recommendedName>
</protein>
<evidence type="ECO:0000256" key="3">
    <source>
        <dbReference type="ARBA" id="ARBA00022989"/>
    </source>
</evidence>
<feature type="compositionally biased region" description="Low complexity" evidence="6">
    <location>
        <begin position="323"/>
        <end position="332"/>
    </location>
</feature>
<comment type="caution">
    <text evidence="9">The sequence shown here is derived from an EMBL/GenBank/DDBJ whole genome shotgun (WGS) entry which is preliminary data.</text>
</comment>
<evidence type="ECO:0000313" key="10">
    <source>
        <dbReference type="Proteomes" id="UP000736672"/>
    </source>
</evidence>
<dbReference type="EMBL" id="JAGTJS010000002">
    <property type="protein sequence ID" value="KAH7273816.1"/>
    <property type="molecule type" value="Genomic_DNA"/>
</dbReference>
<feature type="transmembrane region" description="Helical" evidence="7">
    <location>
        <begin position="16"/>
        <end position="41"/>
    </location>
</feature>
<comment type="subcellular location">
    <subcellularLocation>
        <location evidence="1">Membrane</location>
        <topology evidence="1">Multi-pass membrane protein</topology>
    </subcellularLocation>
</comment>
<proteinExistence type="inferred from homology"/>
<evidence type="ECO:0000256" key="6">
    <source>
        <dbReference type="SAM" id="MobiDB-lite"/>
    </source>
</evidence>
<evidence type="ECO:0000259" key="8">
    <source>
        <dbReference type="Pfam" id="PF20684"/>
    </source>
</evidence>
<feature type="transmembrane region" description="Helical" evidence="7">
    <location>
        <begin position="209"/>
        <end position="231"/>
    </location>
</feature>
<accession>A0A9P9RBU3</accession>
<evidence type="ECO:0000313" key="9">
    <source>
        <dbReference type="EMBL" id="KAH7273816.1"/>
    </source>
</evidence>
<feature type="transmembrane region" description="Helical" evidence="7">
    <location>
        <begin position="53"/>
        <end position="77"/>
    </location>
</feature>
<keyword evidence="4 7" id="KW-0472">Membrane</keyword>
<dbReference type="GO" id="GO:0016020">
    <property type="term" value="C:membrane"/>
    <property type="evidence" value="ECO:0007669"/>
    <property type="project" value="UniProtKB-SubCell"/>
</dbReference>
<dbReference type="PANTHER" id="PTHR33048:SF15">
    <property type="entry name" value="INTEGRAL MEMBRANE PROTEIN"/>
    <property type="match status" value="1"/>
</dbReference>
<evidence type="ECO:0000256" key="7">
    <source>
        <dbReference type="SAM" id="Phobius"/>
    </source>
</evidence>